<gene>
    <name evidence="1" type="ORF">BB560_005639</name>
</gene>
<keyword evidence="2" id="KW-1185">Reference proteome</keyword>
<evidence type="ECO:0000313" key="1">
    <source>
        <dbReference type="EMBL" id="PVU98579.1"/>
    </source>
</evidence>
<dbReference type="STRING" id="133381.A0A2T9Z1Y9"/>
<comment type="caution">
    <text evidence="1">The sequence shown here is derived from an EMBL/GenBank/DDBJ whole genome shotgun (WGS) entry which is preliminary data.</text>
</comment>
<sequence>MDSLSDTEFKLKSNLSTAKGRLNSQMEKLANIDNEILDTSFNKKDSPEYEALTQKQKGCLTMVGYFRSIVEEMTHSLNDYMEINSIQITETPKQHKFSQESFAFGSVVGTSGAWKTVDGRNDIPSNLPQFQKGGNSFTDPERFLTAFRRIMVTYGLDPSIHWSRLLPLCTSENVIRWVERTIKPLTPWPTMVQQFINHYGDKFKVQRVIQEMLSSRPRANESLSQFCTRFQLLADDAQIEDDSSLVVRYLISVFPEQIQWMIYQAVDNGRIAKMTINQVCDYIHVMPI</sequence>
<evidence type="ECO:0000313" key="2">
    <source>
        <dbReference type="Proteomes" id="UP000245609"/>
    </source>
</evidence>
<protein>
    <submittedName>
        <fullName evidence="1">Uncharacterized protein</fullName>
    </submittedName>
</protein>
<dbReference type="EMBL" id="MBFS01002362">
    <property type="protein sequence ID" value="PVU98579.1"/>
    <property type="molecule type" value="Genomic_DNA"/>
</dbReference>
<reference evidence="1 2" key="1">
    <citation type="journal article" date="2018" name="MBio">
        <title>Comparative Genomics Reveals the Core Gene Toolbox for the Fungus-Insect Symbiosis.</title>
        <authorList>
            <person name="Wang Y."/>
            <person name="Stata M."/>
            <person name="Wang W."/>
            <person name="Stajich J.E."/>
            <person name="White M.M."/>
            <person name="Moncalvo J.M."/>
        </authorList>
    </citation>
    <scope>NUCLEOTIDE SEQUENCE [LARGE SCALE GENOMIC DNA]</scope>
    <source>
        <strain evidence="1 2">SC-DP-2</strain>
    </source>
</reference>
<name>A0A2T9Z1Y9_9FUNG</name>
<accession>A0A2T9Z1Y9</accession>
<proteinExistence type="predicted"/>
<dbReference type="Proteomes" id="UP000245609">
    <property type="component" value="Unassembled WGS sequence"/>
</dbReference>
<dbReference type="AlphaFoldDB" id="A0A2T9Z1Y9"/>
<organism evidence="1 2">
    <name type="scientific">Smittium megazygosporum</name>
    <dbReference type="NCBI Taxonomy" id="133381"/>
    <lineage>
        <taxon>Eukaryota</taxon>
        <taxon>Fungi</taxon>
        <taxon>Fungi incertae sedis</taxon>
        <taxon>Zoopagomycota</taxon>
        <taxon>Kickxellomycotina</taxon>
        <taxon>Harpellomycetes</taxon>
        <taxon>Harpellales</taxon>
        <taxon>Legeriomycetaceae</taxon>
        <taxon>Smittium</taxon>
    </lineage>
</organism>